<proteinExistence type="inferred from homology"/>
<evidence type="ECO:0000259" key="4">
    <source>
        <dbReference type="Pfam" id="PF08241"/>
    </source>
</evidence>
<dbReference type="SUPFAM" id="SSF53335">
    <property type="entry name" value="S-adenosyl-L-methionine-dependent methyltransferases"/>
    <property type="match status" value="1"/>
</dbReference>
<dbReference type="InterPro" id="IPR051052">
    <property type="entry name" value="Diverse_substrate_MTase"/>
</dbReference>
<dbReference type="PANTHER" id="PTHR44942:SF4">
    <property type="entry name" value="METHYLTRANSFERASE TYPE 11 DOMAIN-CONTAINING PROTEIN"/>
    <property type="match status" value="1"/>
</dbReference>
<protein>
    <submittedName>
        <fullName evidence="5">Methyltransferase domain-containing protein</fullName>
    </submittedName>
</protein>
<sequence>MSGPTAPYIALDSAGPAAVDGRHIRALTFQSVRMEYLRRVLGQVSLAATGSRALVVGSGRGLLARGLARLGFEVVAADPSPAATALALDADDGLGVTYLTTPAEELDVPDDSFDLVYCADTLEITERPDAVLREAARVLRPGAAFVYDTVNRTPLSRLIYLGAFQAFPGTRIMPRGRYAAHRLRRPVELAESLDRAGLSAKDVSAFKPRDVRGLVRATRGRRRGTLTDDQLPELVDMVLEPESSPVVTYLGYAVRRDLVTRSC</sequence>
<evidence type="ECO:0000256" key="1">
    <source>
        <dbReference type="ARBA" id="ARBA00008361"/>
    </source>
</evidence>
<dbReference type="GO" id="GO:0032259">
    <property type="term" value="P:methylation"/>
    <property type="evidence" value="ECO:0007669"/>
    <property type="project" value="UniProtKB-KW"/>
</dbReference>
<dbReference type="Pfam" id="PF08241">
    <property type="entry name" value="Methyltransf_11"/>
    <property type="match status" value="1"/>
</dbReference>
<dbReference type="GO" id="GO:0008168">
    <property type="term" value="F:methyltransferase activity"/>
    <property type="evidence" value="ECO:0007669"/>
    <property type="project" value="UniProtKB-KW"/>
</dbReference>
<organism evidence="5 6">
    <name type="scientific">Streptomyces violaceus</name>
    <name type="common">Streptomyces venezuelae</name>
    <dbReference type="NCBI Taxonomy" id="1936"/>
    <lineage>
        <taxon>Bacteria</taxon>
        <taxon>Bacillati</taxon>
        <taxon>Actinomycetota</taxon>
        <taxon>Actinomycetes</taxon>
        <taxon>Kitasatosporales</taxon>
        <taxon>Streptomycetaceae</taxon>
        <taxon>Streptomyces</taxon>
    </lineage>
</organism>
<feature type="domain" description="Methyltransferase type 11" evidence="4">
    <location>
        <begin position="54"/>
        <end position="146"/>
    </location>
</feature>
<keyword evidence="6" id="KW-1185">Reference proteome</keyword>
<dbReference type="InterPro" id="IPR029063">
    <property type="entry name" value="SAM-dependent_MTases_sf"/>
</dbReference>
<dbReference type="PANTHER" id="PTHR44942">
    <property type="entry name" value="METHYLTRANSF_11 DOMAIN-CONTAINING PROTEIN"/>
    <property type="match status" value="1"/>
</dbReference>
<dbReference type="EMBL" id="CP134213">
    <property type="protein sequence ID" value="WND16043.1"/>
    <property type="molecule type" value="Genomic_DNA"/>
</dbReference>
<evidence type="ECO:0000256" key="3">
    <source>
        <dbReference type="ARBA" id="ARBA00022679"/>
    </source>
</evidence>
<evidence type="ECO:0000256" key="2">
    <source>
        <dbReference type="ARBA" id="ARBA00022603"/>
    </source>
</evidence>
<dbReference type="InterPro" id="IPR013216">
    <property type="entry name" value="Methyltransf_11"/>
</dbReference>
<keyword evidence="3" id="KW-0808">Transferase</keyword>
<name>A0ABY9U112_STRVL</name>
<reference evidence="5 6" key="1">
    <citation type="submission" date="2023-09" db="EMBL/GenBank/DDBJ databases">
        <title>The genome sequence of Streptomyces anthocyanicus.</title>
        <authorList>
            <person name="Mo P."/>
        </authorList>
    </citation>
    <scope>NUCLEOTIDE SEQUENCE [LARGE SCALE GENOMIC DNA]</scope>
    <source>
        <strain evidence="5 6">JCM 4387</strain>
    </source>
</reference>
<keyword evidence="2 5" id="KW-0489">Methyltransferase</keyword>
<dbReference type="Gene3D" id="3.40.50.150">
    <property type="entry name" value="Vaccinia Virus protein VP39"/>
    <property type="match status" value="1"/>
</dbReference>
<dbReference type="Proteomes" id="UP001249394">
    <property type="component" value="Chromosome"/>
</dbReference>
<evidence type="ECO:0000313" key="5">
    <source>
        <dbReference type="EMBL" id="WND16043.1"/>
    </source>
</evidence>
<gene>
    <name evidence="5" type="ORF">RI060_01135</name>
</gene>
<comment type="similarity">
    <text evidence="1">Belongs to the methyltransferase superfamily.</text>
</comment>
<evidence type="ECO:0000313" key="6">
    <source>
        <dbReference type="Proteomes" id="UP001249394"/>
    </source>
</evidence>
<dbReference type="CDD" id="cd02440">
    <property type="entry name" value="AdoMet_MTases"/>
    <property type="match status" value="1"/>
</dbReference>
<accession>A0ABY9U112</accession>